<organism evidence="2 3">
    <name type="scientific">Gopherus evgoodei</name>
    <name type="common">Goodes thornscrub tortoise</name>
    <dbReference type="NCBI Taxonomy" id="1825980"/>
    <lineage>
        <taxon>Eukaryota</taxon>
        <taxon>Metazoa</taxon>
        <taxon>Chordata</taxon>
        <taxon>Craniata</taxon>
        <taxon>Vertebrata</taxon>
        <taxon>Euteleostomi</taxon>
        <taxon>Archelosauria</taxon>
        <taxon>Testudinata</taxon>
        <taxon>Testudines</taxon>
        <taxon>Cryptodira</taxon>
        <taxon>Durocryptodira</taxon>
        <taxon>Testudinoidea</taxon>
        <taxon>Testudinidae</taxon>
        <taxon>Gopherus</taxon>
    </lineage>
</organism>
<dbReference type="Proteomes" id="UP000694390">
    <property type="component" value="Chromosome 9"/>
</dbReference>
<proteinExistence type="predicted"/>
<keyword evidence="3" id="KW-1185">Reference proteome</keyword>
<evidence type="ECO:0000313" key="3">
    <source>
        <dbReference type="Proteomes" id="UP000694390"/>
    </source>
</evidence>
<evidence type="ECO:0000313" key="2">
    <source>
        <dbReference type="Ensembl" id="ENSGEVP00005025934.1"/>
    </source>
</evidence>
<dbReference type="Ensembl" id="ENSGEVT00005027278.1">
    <property type="protein sequence ID" value="ENSGEVP00005025934.1"/>
    <property type="gene ID" value="ENSGEVG00005018410.1"/>
</dbReference>
<feature type="compositionally biased region" description="Basic and acidic residues" evidence="1">
    <location>
        <begin position="79"/>
        <end position="92"/>
    </location>
</feature>
<protein>
    <submittedName>
        <fullName evidence="2">Uncharacterized protein</fullName>
    </submittedName>
</protein>
<accession>A0A8C4YIF0</accession>
<reference evidence="2" key="3">
    <citation type="submission" date="2025-09" db="UniProtKB">
        <authorList>
            <consortium name="Ensembl"/>
        </authorList>
    </citation>
    <scope>IDENTIFICATION</scope>
</reference>
<feature type="region of interest" description="Disordered" evidence="1">
    <location>
        <begin position="1"/>
        <end position="25"/>
    </location>
</feature>
<name>A0A8C4YIF0_9SAUR</name>
<reference evidence="2" key="2">
    <citation type="submission" date="2025-08" db="UniProtKB">
        <authorList>
            <consortium name="Ensembl"/>
        </authorList>
    </citation>
    <scope>IDENTIFICATION</scope>
</reference>
<dbReference type="AlphaFoldDB" id="A0A8C4YIF0"/>
<feature type="region of interest" description="Disordered" evidence="1">
    <location>
        <begin position="41"/>
        <end position="115"/>
    </location>
</feature>
<evidence type="ECO:0000256" key="1">
    <source>
        <dbReference type="SAM" id="MobiDB-lite"/>
    </source>
</evidence>
<sequence>PWPAGPCALTVWGSPRLGRCPGGELRSPAAVAMETPTARFSLGARPAGGFSSAPAFPHPAQRAPRVRDHPRPSPGTAREGAERESPPQRRGDSNPPLNALNRSALQQGERGGASQ</sequence>
<reference evidence="2" key="1">
    <citation type="submission" date="2019-06" db="EMBL/GenBank/DDBJ databases">
        <title>G10K-VGP Goodes thornscrub tortoise genome, primary haplotype.</title>
        <authorList>
            <person name="Murphy B."/>
            <person name="Edwards T."/>
            <person name="Rhie A."/>
            <person name="Koren S."/>
            <person name="Phillippy A."/>
            <person name="Fedrigo O."/>
            <person name="Haase B."/>
            <person name="Mountcastle J."/>
            <person name="Lewin H."/>
            <person name="Damas J."/>
            <person name="Howe K."/>
            <person name="Formenti G."/>
            <person name="Myers G."/>
            <person name="Durbin R."/>
            <person name="Jarvis E.D."/>
        </authorList>
    </citation>
    <scope>NUCLEOTIDE SEQUENCE [LARGE SCALE GENOMIC DNA]</scope>
</reference>